<dbReference type="EMBL" id="CP026258">
    <property type="protein sequence ID" value="AWP15000.1"/>
    <property type="molecule type" value="Genomic_DNA"/>
</dbReference>
<accession>A0A2U9CFV8</accession>
<reference evidence="2 3" key="1">
    <citation type="submission" date="2017-12" db="EMBL/GenBank/DDBJ databases">
        <title>Integrating genomic resources of turbot (Scophthalmus maximus) in depth evaluation of genetic and physical mapping variation across individuals.</title>
        <authorList>
            <person name="Martinez P."/>
        </authorList>
    </citation>
    <scope>NUCLEOTIDE SEQUENCE [LARGE SCALE GENOMIC DNA]</scope>
</reference>
<proteinExistence type="predicted"/>
<name>A0A2U9CFV8_SCOMX</name>
<evidence type="ECO:0000313" key="3">
    <source>
        <dbReference type="Proteomes" id="UP000246464"/>
    </source>
</evidence>
<dbReference type="Proteomes" id="UP000246464">
    <property type="component" value="Chromosome 16"/>
</dbReference>
<sequence length="185" mass="20374">MSLTRQSEPMVPEYTVVCRAVCITRRERSTVCRKLRSQSGDEFTPAVRRATAEVAEVTQRVRFLVMRSCGGSAVLRDDSQSSGTSGEADGGGRGGNARLPIRIPPRKAAVVCYQNYNEHFHNVASRCTELYRIATHEAAGGDGDVTAESKRIGSIKDMPLQKAFTFPRTDCTQNPKLEHQMPSLL</sequence>
<protein>
    <submittedName>
        <fullName evidence="2">Uncharacterized protein</fullName>
    </submittedName>
</protein>
<gene>
    <name evidence="2" type="ORF">SMAX5B_015059</name>
</gene>
<feature type="region of interest" description="Disordered" evidence="1">
    <location>
        <begin position="75"/>
        <end position="100"/>
    </location>
</feature>
<evidence type="ECO:0000256" key="1">
    <source>
        <dbReference type="SAM" id="MobiDB-lite"/>
    </source>
</evidence>
<keyword evidence="3" id="KW-1185">Reference proteome</keyword>
<evidence type="ECO:0000313" key="2">
    <source>
        <dbReference type="EMBL" id="AWP15000.1"/>
    </source>
</evidence>
<organism evidence="2 3">
    <name type="scientific">Scophthalmus maximus</name>
    <name type="common">Turbot</name>
    <name type="synonym">Psetta maxima</name>
    <dbReference type="NCBI Taxonomy" id="52904"/>
    <lineage>
        <taxon>Eukaryota</taxon>
        <taxon>Metazoa</taxon>
        <taxon>Chordata</taxon>
        <taxon>Craniata</taxon>
        <taxon>Vertebrata</taxon>
        <taxon>Euteleostomi</taxon>
        <taxon>Actinopterygii</taxon>
        <taxon>Neopterygii</taxon>
        <taxon>Teleostei</taxon>
        <taxon>Neoteleostei</taxon>
        <taxon>Acanthomorphata</taxon>
        <taxon>Carangaria</taxon>
        <taxon>Pleuronectiformes</taxon>
        <taxon>Pleuronectoidei</taxon>
        <taxon>Scophthalmidae</taxon>
        <taxon>Scophthalmus</taxon>
    </lineage>
</organism>
<dbReference type="AlphaFoldDB" id="A0A2U9CFV8"/>